<evidence type="ECO:0000313" key="3">
    <source>
        <dbReference type="Proteomes" id="UP000243106"/>
    </source>
</evidence>
<feature type="signal peptide" evidence="1">
    <location>
        <begin position="1"/>
        <end position="21"/>
    </location>
</feature>
<evidence type="ECO:0000256" key="1">
    <source>
        <dbReference type="SAM" id="SignalP"/>
    </source>
</evidence>
<dbReference type="Proteomes" id="UP000243106">
    <property type="component" value="Unassembled WGS sequence"/>
</dbReference>
<keyword evidence="1" id="KW-0732">Signal</keyword>
<sequence length="65" mass="7091">MNRVNLLLAIWAVAAASQASAKTDMRFKPTVPEARIPTGLMERLLPRCFRSVPTRITRVAASPAA</sequence>
<dbReference type="STRING" id="93684.SAMN05421853_10415"/>
<feature type="chain" id="PRO_5017186448" evidence="1">
    <location>
        <begin position="22"/>
        <end position="65"/>
    </location>
</feature>
<dbReference type="AlphaFoldDB" id="A0A1I5XNU6"/>
<organism evidence="2 3">
    <name type="scientific">Roseivivax halotolerans</name>
    <dbReference type="NCBI Taxonomy" id="93684"/>
    <lineage>
        <taxon>Bacteria</taxon>
        <taxon>Pseudomonadati</taxon>
        <taxon>Pseudomonadota</taxon>
        <taxon>Alphaproteobacteria</taxon>
        <taxon>Rhodobacterales</taxon>
        <taxon>Roseobacteraceae</taxon>
        <taxon>Roseivivax</taxon>
    </lineage>
</organism>
<accession>A0A1I5XNU6</accession>
<keyword evidence="3" id="KW-1185">Reference proteome</keyword>
<protein>
    <submittedName>
        <fullName evidence="2">Uncharacterized protein</fullName>
    </submittedName>
</protein>
<dbReference type="EMBL" id="FOXV01000004">
    <property type="protein sequence ID" value="SFQ33590.1"/>
    <property type="molecule type" value="Genomic_DNA"/>
</dbReference>
<name>A0A1I5XNU6_9RHOB</name>
<proteinExistence type="predicted"/>
<gene>
    <name evidence="2" type="ORF">SAMN05421853_10415</name>
</gene>
<dbReference type="RefSeq" id="WP_139218678.1">
    <property type="nucleotide sequence ID" value="NZ_FOXV01000004.1"/>
</dbReference>
<evidence type="ECO:0000313" key="2">
    <source>
        <dbReference type="EMBL" id="SFQ33590.1"/>
    </source>
</evidence>
<reference evidence="3" key="1">
    <citation type="submission" date="2016-10" db="EMBL/GenBank/DDBJ databases">
        <authorList>
            <person name="Varghese N."/>
            <person name="Submissions S."/>
        </authorList>
    </citation>
    <scope>NUCLEOTIDE SEQUENCE [LARGE SCALE GENOMIC DNA]</scope>
    <source>
        <strain evidence="3">JCM 10271</strain>
    </source>
</reference>